<feature type="compositionally biased region" description="Polar residues" evidence="5">
    <location>
        <begin position="2155"/>
        <end position="2165"/>
    </location>
</feature>
<protein>
    <submittedName>
        <fullName evidence="9">Tyrosine-protein phosphatase non-receptor type 23-like isoform X3</fullName>
    </submittedName>
</protein>
<feature type="region of interest" description="Disordered" evidence="5">
    <location>
        <begin position="2155"/>
        <end position="2211"/>
    </location>
</feature>
<proteinExistence type="predicted"/>
<dbReference type="PANTHER" id="PTHR23030">
    <property type="entry name" value="PCD6 INTERACTING PROTEIN-RELATED"/>
    <property type="match status" value="1"/>
</dbReference>
<feature type="compositionally biased region" description="Low complexity" evidence="5">
    <location>
        <begin position="1234"/>
        <end position="1252"/>
    </location>
</feature>
<evidence type="ECO:0000259" key="6">
    <source>
        <dbReference type="PROSITE" id="PS50055"/>
    </source>
</evidence>
<evidence type="ECO:0000259" key="7">
    <source>
        <dbReference type="PROSITE" id="PS50056"/>
    </source>
</evidence>
<dbReference type="InterPro" id="IPR000242">
    <property type="entry name" value="PTP_cat"/>
</dbReference>
<dbReference type="GO" id="GO:0045022">
    <property type="term" value="P:early endosome to late endosome transport"/>
    <property type="evidence" value="ECO:0007669"/>
    <property type="project" value="TreeGrafter"/>
</dbReference>
<feature type="region of interest" description="Disordered" evidence="5">
    <location>
        <begin position="1006"/>
        <end position="1079"/>
    </location>
</feature>
<feature type="compositionally biased region" description="Low complexity" evidence="5">
    <location>
        <begin position="1647"/>
        <end position="1657"/>
    </location>
</feature>
<dbReference type="InterPro" id="IPR038499">
    <property type="entry name" value="BRO1_sf"/>
</dbReference>
<dbReference type="InterPro" id="IPR003595">
    <property type="entry name" value="Tyr_Pase_cat"/>
</dbReference>
<feature type="region of interest" description="Disordered" evidence="5">
    <location>
        <begin position="1308"/>
        <end position="1327"/>
    </location>
</feature>
<keyword evidence="3" id="KW-0963">Cytoplasm</keyword>
<feature type="compositionally biased region" description="Low complexity" evidence="5">
    <location>
        <begin position="2183"/>
        <end position="2193"/>
    </location>
</feature>
<dbReference type="Gene3D" id="1.20.140.50">
    <property type="entry name" value="alix/aip1 like domains"/>
    <property type="match status" value="1"/>
</dbReference>
<feature type="region of interest" description="Disordered" evidence="5">
    <location>
        <begin position="1373"/>
        <end position="1458"/>
    </location>
</feature>
<feature type="compositionally biased region" description="Polar residues" evidence="5">
    <location>
        <begin position="1031"/>
        <end position="1042"/>
    </location>
</feature>
<dbReference type="InterPro" id="IPR025304">
    <property type="entry name" value="ALIX_V_dom"/>
</dbReference>
<dbReference type="Gene3D" id="1.25.40.280">
    <property type="entry name" value="alix/aip1 like domains"/>
    <property type="match status" value="1"/>
</dbReference>
<dbReference type="PROSITE" id="PS51180">
    <property type="entry name" value="BRO1"/>
    <property type="match status" value="1"/>
</dbReference>
<evidence type="ECO:0000313" key="9">
    <source>
        <dbReference type="EMBL" id="KAK0053702.1"/>
    </source>
</evidence>
<evidence type="ECO:0000256" key="1">
    <source>
        <dbReference type="ARBA" id="ARBA00004177"/>
    </source>
</evidence>
<dbReference type="PRINTS" id="PR00700">
    <property type="entry name" value="PRTYPHPHTASE"/>
</dbReference>
<feature type="compositionally biased region" description="Polar residues" evidence="5">
    <location>
        <begin position="852"/>
        <end position="877"/>
    </location>
</feature>
<feature type="compositionally biased region" description="Low complexity" evidence="5">
    <location>
        <begin position="1423"/>
        <end position="1457"/>
    </location>
</feature>
<feature type="region of interest" description="Disordered" evidence="5">
    <location>
        <begin position="1098"/>
        <end position="1144"/>
    </location>
</feature>
<keyword evidence="4" id="KW-0967">Endosome</keyword>
<dbReference type="GO" id="GO:0005768">
    <property type="term" value="C:endosome"/>
    <property type="evidence" value="ECO:0007669"/>
    <property type="project" value="UniProtKB-SubCell"/>
</dbReference>
<feature type="region of interest" description="Disordered" evidence="5">
    <location>
        <begin position="1621"/>
        <end position="1661"/>
    </location>
</feature>
<dbReference type="SMART" id="SM00404">
    <property type="entry name" value="PTPc_motif"/>
    <property type="match status" value="1"/>
</dbReference>
<dbReference type="GO" id="GO:0004725">
    <property type="term" value="F:protein tyrosine phosphatase activity"/>
    <property type="evidence" value="ECO:0007669"/>
    <property type="project" value="InterPro"/>
</dbReference>
<dbReference type="SUPFAM" id="SSF52799">
    <property type="entry name" value="(Phosphotyrosine protein) phosphatases II"/>
    <property type="match status" value="1"/>
</dbReference>
<feature type="compositionally biased region" description="Polar residues" evidence="5">
    <location>
        <begin position="1106"/>
        <end position="1144"/>
    </location>
</feature>
<comment type="caution">
    <text evidence="9">The sequence shown here is derived from an EMBL/GenBank/DDBJ whole genome shotgun (WGS) entry which is preliminary data.</text>
</comment>
<dbReference type="InterPro" id="IPR029021">
    <property type="entry name" value="Prot-tyrosine_phosphatase-like"/>
</dbReference>
<dbReference type="Proteomes" id="UP001233172">
    <property type="component" value="Unassembled WGS sequence"/>
</dbReference>
<dbReference type="Pfam" id="PF03097">
    <property type="entry name" value="BRO1"/>
    <property type="match status" value="1"/>
</dbReference>
<reference evidence="9" key="2">
    <citation type="submission" date="2023-04" db="EMBL/GenBank/DDBJ databases">
        <authorList>
            <person name="Bu L."/>
            <person name="Lu L."/>
            <person name="Laidemitt M.R."/>
            <person name="Zhang S.M."/>
            <person name="Mutuku M."/>
            <person name="Mkoji G."/>
            <person name="Steinauer M."/>
            <person name="Loker E.S."/>
        </authorList>
    </citation>
    <scope>NUCLEOTIDE SEQUENCE</scope>
    <source>
        <strain evidence="9">KasaAsao</strain>
        <tissue evidence="9">Whole Snail</tissue>
    </source>
</reference>
<reference evidence="9" key="1">
    <citation type="journal article" date="2023" name="PLoS Negl. Trop. Dis.">
        <title>A genome sequence for Biomphalaria pfeifferi, the major vector snail for the human-infecting parasite Schistosoma mansoni.</title>
        <authorList>
            <person name="Bu L."/>
            <person name="Lu L."/>
            <person name="Laidemitt M.R."/>
            <person name="Zhang S.M."/>
            <person name="Mutuku M."/>
            <person name="Mkoji G."/>
            <person name="Steinauer M."/>
            <person name="Loker E.S."/>
        </authorList>
    </citation>
    <scope>NUCLEOTIDE SEQUENCE</scope>
    <source>
        <strain evidence="9">KasaAsao</strain>
    </source>
</reference>
<dbReference type="InterPro" id="IPR004328">
    <property type="entry name" value="BRO1_dom"/>
</dbReference>
<dbReference type="Gene3D" id="3.90.190.10">
    <property type="entry name" value="Protein tyrosine phosphatase superfamily"/>
    <property type="match status" value="1"/>
</dbReference>
<dbReference type="Gene3D" id="1.20.120.560">
    <property type="entry name" value="alix/aip1 in complex with the ypdl late domain"/>
    <property type="match status" value="1"/>
</dbReference>
<dbReference type="PROSITE" id="PS50055">
    <property type="entry name" value="TYR_PHOSPHATASE_PTP"/>
    <property type="match status" value="1"/>
</dbReference>
<dbReference type="Pfam" id="PF13949">
    <property type="entry name" value="ALIX_LYPXL_bnd"/>
    <property type="match status" value="1"/>
</dbReference>
<feature type="region of interest" description="Disordered" evidence="5">
    <location>
        <begin position="2112"/>
        <end position="2135"/>
    </location>
</feature>
<dbReference type="GO" id="GO:0032456">
    <property type="term" value="P:endocytic recycling"/>
    <property type="evidence" value="ECO:0007669"/>
    <property type="project" value="TreeGrafter"/>
</dbReference>
<feature type="domain" description="BRO1" evidence="8">
    <location>
        <begin position="8"/>
        <end position="397"/>
    </location>
</feature>
<organism evidence="9 10">
    <name type="scientific">Biomphalaria pfeifferi</name>
    <name type="common">Bloodfluke planorb</name>
    <name type="synonym">Freshwater snail</name>
    <dbReference type="NCBI Taxonomy" id="112525"/>
    <lineage>
        <taxon>Eukaryota</taxon>
        <taxon>Metazoa</taxon>
        <taxon>Spiralia</taxon>
        <taxon>Lophotrochozoa</taxon>
        <taxon>Mollusca</taxon>
        <taxon>Gastropoda</taxon>
        <taxon>Heterobranchia</taxon>
        <taxon>Euthyneura</taxon>
        <taxon>Panpulmonata</taxon>
        <taxon>Hygrophila</taxon>
        <taxon>Lymnaeoidea</taxon>
        <taxon>Planorbidae</taxon>
        <taxon>Biomphalaria</taxon>
    </lineage>
</organism>
<sequence length="2211" mass="244299">MEALPRLPMLSFDLKHSPEYVEFGPTLKQYIKNHYGEDPALYNKPCTDLEQLRQAAIQVSRDVMGCTTLKKYYAQLQYLQGRFPMGEGEEAAIAFTWEDIQTGRDQTLCDIKFEQACILYNIGSLHSLLGALDTGHNAEGMKVSCTHFQCAAWAFELLRNNFCSSSMSTDMSFELLNFHITLMLAQAQECILEKSIFDNRKNSITAKVAAKVVEFYKEACGLIDLADSKQQINSRMHKEWSRRLIMKNAFYQSITYFFLGREAEEAQKPGECLAYLTAAKDELTKATQLAKNEVPEVLDSLHFAKDVILGKYESAKKDNDFVYHAKVPAIESLPEIKGACLVKGIPFDPTDREISGPDIFQKLVPMEAHEASSIYSEEKAKLSRSVMEEVDQKNMELDQFMSSLQCDVEQLIPKPNLMPENLMEKCAAMSVRANAIKELTDSMANVSGLATEVQLSLEEIQQLINEDNEKTEQMEKQYGKKNPSAVLPRLQEELATYRQRHDEGNQLNATLHKAMNTHTNNLKMLVLHPSEINNLLPSAQPVLSVEQEGIVSEIRRLLQKVNEMREQRKALVDQFREKIHNDDITNVLVTQDITDKASVFREQLKKHDQVVTYIRQNLSAQDNILRHLTDVNAKFALIRQAYIEASTKRDKAVQDLILSYEKYEELLAKSQKGVEYYKKLLENVSKTLERCRSECKVRHEEREMLLTKFAPKVPAPSRPLAPKPGSNTEAPSSSLTNPEPNLIPYLPDEDFSSLPSLDMHSSVVFQSLPHSFEGPKLKDFLPFMKPRSFGPKGGAPSPPVAPENPSLEYGGDQGYHGLDPSLASVLPATLAQYLASKSSGISTMAGGVRHTPSPQSSGHGSPRHSSAINLPNSSLDTATLPPVPSLPQNMQAPNRYNPVDHGSMSEQFRQYSVSSVQPESQVNAPLGISQQQQPSNPMNIVSSIRQPIVSPALSSFNQAQPHAVFSQPSDMEKYPLQMPPHQTMPPQSGYGQAQDVNKTQYQNFNAHLGYPGTSNQSGQKPFIDQGHTPLSHPNNPQGQSLPGQMAPNQGYAPQTSGVMGQNQGYFPQGPGHLMQPHGYIAQGSGQMAQNQGYVTQGPGQIAAGQGTMQPVSLQTPSQITAGSGQISSIQAPTYPSHSSQSFSNMNYNVQHQTPVSSLGDKISSNSFQSYQNFQLGMQPQYLPTGQQTYQSGVAQQTNSPHQSPTKNADYSKQIPVVRPMQGLRPGEPCQPWLPSSQPSQYQTSTYQNQTSQPFSTVPQTAISAGNQFQNQFQGNQSLAQKGQGQTYYQAMTQPQQPYSTNIPTSQQVLAPTQPGQQISTQQSAGFQQPVHISQQAVAGTFQPLQQPLQAEGHGQIQQLTSQTRQFPQQLSFQPLQNPGQQHGPTPPPQQSSQSGQIAPMQQLPRHMAPMPHQSGQMAPLPQQPGQMTPMPQQPGQMTPMPQQPGQMTPMPQQPGQMAPILQQPGQIAPMPQQLGQIAPMPQQPGHMAPMPHQPGQMAPMPQQPGQIAPMPQQLGQIAPISQSNQVPPPSRQLMTPPQSQPFSQQPQPTHIQTLPAHPFQQQPVALGHYGGQPVLQPQGFTSNISTVPAQPAVHQQMPPPLQPSSMSTAVRPSTPVQAITQPPAAVSHGPSTPTSPTTNRISVSRQSSSLDDILSSSPNAGVKDTIITPQVLTDQERQLQKEEALKNQAVSQTTEPYSSQSSLKKLLEDVEAFGKFVDELSITILGVSRLDTLWKSLLDSQDAATKKQSMAIARCYPIKNRDPDIMPYDDTRVVLTSTKDDYINASWLNDLAPSCPKFITTQAPKTLTISEYWAMVYEQGSEVLVQITSEYETGKNFPVYYPVEKDKNMEQGVILLSLQSVKFRQNWVERILYLKNTQTKQGRTVVHLQFKNWPVSGFPDDVSSILSFISEVHSFYLQQRSLTKPIIVHCGFGIGRTGVFTLVYAAVQEILHGNGLVDLPGLAKRMLQKRRGILNKKEQLKCCYDAVLYFSEEYLEKRGMLVKNPHFKKQLPRQSPKHQSHQIPAADDIVLGTVDLQTIRENVGKLHVQTSEVNKQEDVAAEPTNLSKRSSITSLPDVVLQYNEPSLGEKSCSSSYGSDLSSLGLHNMHIDIGAPPVAQNDQKSDSSKPPTAKHSISDQILNGQKDPSILPASLAQLQDPATFTMGSPDAKKRNKITKANFNQSQGSLQSGQSDPGDPLGSLDPLWTLTKK</sequence>
<keyword evidence="10" id="KW-1185">Reference proteome</keyword>
<evidence type="ECO:0000313" key="10">
    <source>
        <dbReference type="Proteomes" id="UP001233172"/>
    </source>
</evidence>
<accession>A0AAD8F6N0</accession>
<feature type="region of interest" description="Disordered" evidence="5">
    <location>
        <begin position="1476"/>
        <end position="1551"/>
    </location>
</feature>
<feature type="region of interest" description="Disordered" evidence="5">
    <location>
        <begin position="1190"/>
        <end position="1252"/>
    </location>
</feature>
<evidence type="ECO:0000256" key="4">
    <source>
        <dbReference type="ARBA" id="ARBA00022753"/>
    </source>
</evidence>
<evidence type="ECO:0000256" key="2">
    <source>
        <dbReference type="ARBA" id="ARBA00004496"/>
    </source>
</evidence>
<evidence type="ECO:0000259" key="8">
    <source>
        <dbReference type="PROSITE" id="PS51180"/>
    </source>
</evidence>
<name>A0AAD8F6N0_BIOPF</name>
<dbReference type="EMBL" id="JASAOG010000084">
    <property type="protein sequence ID" value="KAK0053702.1"/>
    <property type="molecule type" value="Genomic_DNA"/>
</dbReference>
<gene>
    <name evidence="9" type="ORF">Bpfe_016922</name>
</gene>
<dbReference type="InterPro" id="IPR016130">
    <property type="entry name" value="Tyr_Pase_AS"/>
</dbReference>
<dbReference type="SMART" id="SM01041">
    <property type="entry name" value="BRO1"/>
    <property type="match status" value="1"/>
</dbReference>
<dbReference type="PANTHER" id="PTHR23030:SF30">
    <property type="entry name" value="TYROSINE-PROTEIN PHOSPHATASE NON-RECEPTOR TYPE 23"/>
    <property type="match status" value="1"/>
</dbReference>
<dbReference type="PROSITE" id="PS00383">
    <property type="entry name" value="TYR_PHOSPHATASE_1"/>
    <property type="match status" value="1"/>
</dbReference>
<dbReference type="PROSITE" id="PS50056">
    <property type="entry name" value="TYR_PHOSPHATASE_2"/>
    <property type="match status" value="1"/>
</dbReference>
<feature type="compositionally biased region" description="Low complexity" evidence="5">
    <location>
        <begin position="1536"/>
        <end position="1548"/>
    </location>
</feature>
<feature type="region of interest" description="Disordered" evidence="5">
    <location>
        <begin position="711"/>
        <end position="740"/>
    </location>
</feature>
<feature type="domain" description="Tyrosine specific protein phosphatases" evidence="7">
    <location>
        <begin position="1906"/>
        <end position="1981"/>
    </location>
</feature>
<feature type="compositionally biased region" description="Low complexity" evidence="5">
    <location>
        <begin position="1373"/>
        <end position="1383"/>
    </location>
</feature>
<feature type="compositionally biased region" description="Low complexity" evidence="5">
    <location>
        <begin position="1486"/>
        <end position="1513"/>
    </location>
</feature>
<feature type="domain" description="Tyrosine-protein phosphatase" evidence="6">
    <location>
        <begin position="1759"/>
        <end position="1990"/>
    </location>
</feature>
<feature type="compositionally biased region" description="Polar residues" evidence="5">
    <location>
        <begin position="1051"/>
        <end position="1065"/>
    </location>
</feature>
<feature type="compositionally biased region" description="Polar residues" evidence="5">
    <location>
        <begin position="725"/>
        <end position="739"/>
    </location>
</feature>
<evidence type="ECO:0000256" key="5">
    <source>
        <dbReference type="SAM" id="MobiDB-lite"/>
    </source>
</evidence>
<feature type="compositionally biased region" description="Pro residues" evidence="5">
    <location>
        <begin position="713"/>
        <end position="722"/>
    </location>
</feature>
<dbReference type="InterPro" id="IPR000387">
    <property type="entry name" value="Tyr_Pase_dom"/>
</dbReference>
<feature type="region of interest" description="Disordered" evidence="5">
    <location>
        <begin position="844"/>
        <end position="907"/>
    </location>
</feature>
<evidence type="ECO:0000256" key="3">
    <source>
        <dbReference type="ARBA" id="ARBA00022490"/>
    </source>
</evidence>
<dbReference type="GO" id="GO:0043328">
    <property type="term" value="P:protein transport to vacuole involved in ubiquitin-dependent protein catabolic process via the multivesicular body sorting pathway"/>
    <property type="evidence" value="ECO:0007669"/>
    <property type="project" value="TreeGrafter"/>
</dbReference>
<dbReference type="SMART" id="SM00194">
    <property type="entry name" value="PTPc"/>
    <property type="match status" value="1"/>
</dbReference>
<feature type="compositionally biased region" description="Polar residues" evidence="5">
    <location>
        <begin position="1190"/>
        <end position="1210"/>
    </location>
</feature>
<comment type="subcellular location">
    <subcellularLocation>
        <location evidence="2">Cytoplasm</location>
    </subcellularLocation>
    <subcellularLocation>
        <location evidence="1">Endosome</location>
    </subcellularLocation>
</comment>
<dbReference type="Pfam" id="PF00102">
    <property type="entry name" value="Y_phosphatase"/>
    <property type="match status" value="1"/>
</dbReference>
<feature type="region of interest" description="Disordered" evidence="5">
    <location>
        <begin position="788"/>
        <end position="815"/>
    </location>
</feature>